<evidence type="ECO:0000313" key="1">
    <source>
        <dbReference type="EMBL" id="KAI9917789.1"/>
    </source>
</evidence>
<gene>
    <name evidence="1" type="ORF">PsorP6_012942</name>
</gene>
<dbReference type="EMBL" id="CM047592">
    <property type="protein sequence ID" value="KAI9917789.1"/>
    <property type="molecule type" value="Genomic_DNA"/>
</dbReference>
<protein>
    <submittedName>
        <fullName evidence="1">Uncharacterized protein</fullName>
    </submittedName>
</protein>
<accession>A0ACC0WGA9</accession>
<reference evidence="1 2" key="1">
    <citation type="journal article" date="2022" name="bioRxiv">
        <title>The genome of the oomycete Peronosclerospora sorghi, a cosmopolitan pathogen of maize and sorghum, is inflated with dispersed pseudogenes.</title>
        <authorList>
            <person name="Fletcher K."/>
            <person name="Martin F."/>
            <person name="Isakeit T."/>
            <person name="Cavanaugh K."/>
            <person name="Magill C."/>
            <person name="Michelmore R."/>
        </authorList>
    </citation>
    <scope>NUCLEOTIDE SEQUENCE [LARGE SCALE GENOMIC DNA]</scope>
    <source>
        <strain evidence="1">P6</strain>
    </source>
</reference>
<organism evidence="1 2">
    <name type="scientific">Peronosclerospora sorghi</name>
    <dbReference type="NCBI Taxonomy" id="230839"/>
    <lineage>
        <taxon>Eukaryota</taxon>
        <taxon>Sar</taxon>
        <taxon>Stramenopiles</taxon>
        <taxon>Oomycota</taxon>
        <taxon>Peronosporomycetes</taxon>
        <taxon>Peronosporales</taxon>
        <taxon>Peronosporaceae</taxon>
        <taxon>Peronosclerospora</taxon>
    </lineage>
</organism>
<name>A0ACC0WGA9_9STRA</name>
<comment type="caution">
    <text evidence="1">The sequence shown here is derived from an EMBL/GenBank/DDBJ whole genome shotgun (WGS) entry which is preliminary data.</text>
</comment>
<evidence type="ECO:0000313" key="2">
    <source>
        <dbReference type="Proteomes" id="UP001163321"/>
    </source>
</evidence>
<dbReference type="Proteomes" id="UP001163321">
    <property type="component" value="Chromosome 13"/>
</dbReference>
<sequence>MVGVDLEIDESKLWDPAQRQAYMDALPDMTLFEDHVVEGDEMVEAIQALIEDGESAESLALHWKNQGNDMFSDAKKVHRGYFKNAMKYYNDALAYAYKALALPMEEQDLSYDMKKLTSQILCNRAAVHLELKNYANCRSDAAKAISFDPSNVKAYFRGAKASRLLRKPADTLRYCDEGLKRDPENKLLLQLQTEGQKLVKELHSEKLQRERDRMMRRAATDKYRKLCAARGIRVGRALVDDQRVRQYEGKADLDPENRSMYWPVLFLYDQHGTSDFVQHFGEQDSIIEHLANMFPEDGPYAEWDSAHEYVASKLVAYAAADVVLPYSSSKEWHVGLSGEKEEDDEEVKRIRLEEKHESKTQFWIEVSPFCTLQQLLTHEKYVVPGIPVLNIFVHGSEALHNFLTRIERKVISGLILNPKPFLTNLSGKPVVARLKWGMEYKGVLLSVDSYMNLQLANTEEYINGQLTGNLGETLVRCNNVLFIRGLLDDEKPPAKLPTDGTEPMTDAL</sequence>
<keyword evidence="2" id="KW-1185">Reference proteome</keyword>
<proteinExistence type="predicted"/>